<sequence>MADGDTKQAFLREMRDTLKEWAAATPNFTELLPEEKDIRWVRLYIFAIITFQHLASYFTQRQPKAIHVATHKAPVPKTVKAKYNKKDIIRAMFANRVEARTAKIFLEKKRIR</sequence>
<dbReference type="AlphaFoldDB" id="A0A166T917"/>
<accession>A0A166T917</accession>
<protein>
    <submittedName>
        <fullName evidence="1">Uncharacterized protein</fullName>
    </submittedName>
</protein>
<gene>
    <name evidence="1" type="ORF">FIBSPDRAFT_884275</name>
</gene>
<reference evidence="1 2" key="1">
    <citation type="journal article" date="2016" name="Mol. Biol. Evol.">
        <title>Comparative Genomics of Early-Diverging Mushroom-Forming Fungi Provides Insights into the Origins of Lignocellulose Decay Capabilities.</title>
        <authorList>
            <person name="Nagy L.G."/>
            <person name="Riley R."/>
            <person name="Tritt A."/>
            <person name="Adam C."/>
            <person name="Daum C."/>
            <person name="Floudas D."/>
            <person name="Sun H."/>
            <person name="Yadav J.S."/>
            <person name="Pangilinan J."/>
            <person name="Larsson K.H."/>
            <person name="Matsuura K."/>
            <person name="Barry K."/>
            <person name="Labutti K."/>
            <person name="Kuo R."/>
            <person name="Ohm R.A."/>
            <person name="Bhattacharya S.S."/>
            <person name="Shirouzu T."/>
            <person name="Yoshinaga Y."/>
            <person name="Martin F.M."/>
            <person name="Grigoriev I.V."/>
            <person name="Hibbett D.S."/>
        </authorList>
    </citation>
    <scope>NUCLEOTIDE SEQUENCE [LARGE SCALE GENOMIC DNA]</scope>
    <source>
        <strain evidence="1 2">CBS 109695</strain>
    </source>
</reference>
<name>A0A166T917_9AGAM</name>
<evidence type="ECO:0000313" key="2">
    <source>
        <dbReference type="Proteomes" id="UP000076532"/>
    </source>
</evidence>
<organism evidence="1 2">
    <name type="scientific">Athelia psychrophila</name>
    <dbReference type="NCBI Taxonomy" id="1759441"/>
    <lineage>
        <taxon>Eukaryota</taxon>
        <taxon>Fungi</taxon>
        <taxon>Dikarya</taxon>
        <taxon>Basidiomycota</taxon>
        <taxon>Agaricomycotina</taxon>
        <taxon>Agaricomycetes</taxon>
        <taxon>Agaricomycetidae</taxon>
        <taxon>Atheliales</taxon>
        <taxon>Atheliaceae</taxon>
        <taxon>Athelia</taxon>
    </lineage>
</organism>
<dbReference type="Proteomes" id="UP000076532">
    <property type="component" value="Unassembled WGS sequence"/>
</dbReference>
<evidence type="ECO:0000313" key="1">
    <source>
        <dbReference type="EMBL" id="KZP30365.1"/>
    </source>
</evidence>
<dbReference type="EMBL" id="KV417494">
    <property type="protein sequence ID" value="KZP30365.1"/>
    <property type="molecule type" value="Genomic_DNA"/>
</dbReference>
<proteinExistence type="predicted"/>
<keyword evidence="2" id="KW-1185">Reference proteome</keyword>